<dbReference type="EMBL" id="CM042047">
    <property type="protein sequence ID" value="KAI3771006.1"/>
    <property type="molecule type" value="Genomic_DNA"/>
</dbReference>
<name>A0ACB9FJ18_ARCLA</name>
<gene>
    <name evidence="1" type="ORF">L6452_02156</name>
</gene>
<comment type="caution">
    <text evidence="1">The sequence shown here is derived from an EMBL/GenBank/DDBJ whole genome shotgun (WGS) entry which is preliminary data.</text>
</comment>
<evidence type="ECO:0000313" key="2">
    <source>
        <dbReference type="Proteomes" id="UP001055879"/>
    </source>
</evidence>
<dbReference type="Proteomes" id="UP001055879">
    <property type="component" value="Linkage Group LG01"/>
</dbReference>
<evidence type="ECO:0000313" key="1">
    <source>
        <dbReference type="EMBL" id="KAI3771006.1"/>
    </source>
</evidence>
<sequence>MARAKRVVSNPTLPGGHLVGASPLQPSTHHHSVNMAISVIPPPQSSSSLQHRQSPVPHRCNFRRQPLREREGERFEGIDFDFEDGQDPGDDVFFPFSAMHTTGYGSLTIFAGQQEETNIQLKAIVGSLQLLGDRLSGLCPPQTRIPVPPHARIPTSTVQPASSSGDPVRQA</sequence>
<keyword evidence="2" id="KW-1185">Reference proteome</keyword>
<proteinExistence type="predicted"/>
<accession>A0ACB9FJ18</accession>
<reference evidence="1 2" key="2">
    <citation type="journal article" date="2022" name="Mol. Ecol. Resour.">
        <title>The genomes of chicory, endive, great burdock and yacon provide insights into Asteraceae paleo-polyploidization history and plant inulin production.</title>
        <authorList>
            <person name="Fan W."/>
            <person name="Wang S."/>
            <person name="Wang H."/>
            <person name="Wang A."/>
            <person name="Jiang F."/>
            <person name="Liu H."/>
            <person name="Zhao H."/>
            <person name="Xu D."/>
            <person name="Zhang Y."/>
        </authorList>
    </citation>
    <scope>NUCLEOTIDE SEQUENCE [LARGE SCALE GENOMIC DNA]</scope>
    <source>
        <strain evidence="2">cv. Niubang</strain>
    </source>
</reference>
<organism evidence="1 2">
    <name type="scientific">Arctium lappa</name>
    <name type="common">Greater burdock</name>
    <name type="synonym">Lappa major</name>
    <dbReference type="NCBI Taxonomy" id="4217"/>
    <lineage>
        <taxon>Eukaryota</taxon>
        <taxon>Viridiplantae</taxon>
        <taxon>Streptophyta</taxon>
        <taxon>Embryophyta</taxon>
        <taxon>Tracheophyta</taxon>
        <taxon>Spermatophyta</taxon>
        <taxon>Magnoliopsida</taxon>
        <taxon>eudicotyledons</taxon>
        <taxon>Gunneridae</taxon>
        <taxon>Pentapetalae</taxon>
        <taxon>asterids</taxon>
        <taxon>campanulids</taxon>
        <taxon>Asterales</taxon>
        <taxon>Asteraceae</taxon>
        <taxon>Carduoideae</taxon>
        <taxon>Cardueae</taxon>
        <taxon>Arctiinae</taxon>
        <taxon>Arctium</taxon>
    </lineage>
</organism>
<protein>
    <submittedName>
        <fullName evidence="1">Uncharacterized protein</fullName>
    </submittedName>
</protein>
<reference evidence="2" key="1">
    <citation type="journal article" date="2022" name="Mol. Ecol. Resour.">
        <title>The genomes of chicory, endive, great burdock and yacon provide insights into Asteraceae palaeo-polyploidization history and plant inulin production.</title>
        <authorList>
            <person name="Fan W."/>
            <person name="Wang S."/>
            <person name="Wang H."/>
            <person name="Wang A."/>
            <person name="Jiang F."/>
            <person name="Liu H."/>
            <person name="Zhao H."/>
            <person name="Xu D."/>
            <person name="Zhang Y."/>
        </authorList>
    </citation>
    <scope>NUCLEOTIDE SEQUENCE [LARGE SCALE GENOMIC DNA]</scope>
    <source>
        <strain evidence="2">cv. Niubang</strain>
    </source>
</reference>